<dbReference type="EC" id="2.7.12.1" evidence="2"/>
<comment type="catalytic activity">
    <reaction evidence="13">
        <text>L-seryl-[protein] + ATP = O-phospho-L-seryl-[protein] + ADP + H(+)</text>
        <dbReference type="Rhea" id="RHEA:17989"/>
        <dbReference type="Rhea" id="RHEA-COMP:9863"/>
        <dbReference type="Rhea" id="RHEA-COMP:11604"/>
        <dbReference type="ChEBI" id="CHEBI:15378"/>
        <dbReference type="ChEBI" id="CHEBI:29999"/>
        <dbReference type="ChEBI" id="CHEBI:30616"/>
        <dbReference type="ChEBI" id="CHEBI:83421"/>
        <dbReference type="ChEBI" id="CHEBI:456216"/>
        <dbReference type="EC" id="2.7.12.1"/>
    </reaction>
</comment>
<evidence type="ECO:0000256" key="9">
    <source>
        <dbReference type="ARBA" id="ARBA00023137"/>
    </source>
</evidence>
<dbReference type="InterPro" id="IPR017441">
    <property type="entry name" value="Protein_kinase_ATP_BS"/>
</dbReference>
<dbReference type="AlphaFoldDB" id="A0A3M7Q254"/>
<keyword evidence="8 16" id="KW-0067">ATP-binding</keyword>
<keyword evidence="17" id="KW-0175">Coiled coil</keyword>
<evidence type="ECO:0000256" key="15">
    <source>
        <dbReference type="ARBA" id="ARBA00051680"/>
    </source>
</evidence>
<keyword evidence="4" id="KW-0723">Serine/threonine-protein kinase</keyword>
<feature type="domain" description="Protein kinase" evidence="18">
    <location>
        <begin position="707"/>
        <end position="963"/>
    </location>
</feature>
<evidence type="ECO:0000256" key="10">
    <source>
        <dbReference type="ARBA" id="ARBA00040421"/>
    </source>
</evidence>
<dbReference type="GO" id="GO:0004712">
    <property type="term" value="F:protein serine/threonine/tyrosine kinase activity"/>
    <property type="evidence" value="ECO:0007669"/>
    <property type="project" value="UniProtKB-EC"/>
</dbReference>
<comment type="subcellular location">
    <subcellularLocation>
        <location evidence="1">Cytoplasm</location>
    </subcellularLocation>
</comment>
<comment type="catalytic activity">
    <reaction evidence="14">
        <text>L-threonyl-[protein] + ATP = O-phospho-L-threonyl-[protein] + ADP + H(+)</text>
        <dbReference type="Rhea" id="RHEA:46608"/>
        <dbReference type="Rhea" id="RHEA-COMP:11060"/>
        <dbReference type="Rhea" id="RHEA-COMP:11605"/>
        <dbReference type="ChEBI" id="CHEBI:15378"/>
        <dbReference type="ChEBI" id="CHEBI:30013"/>
        <dbReference type="ChEBI" id="CHEBI:30616"/>
        <dbReference type="ChEBI" id="CHEBI:61977"/>
        <dbReference type="ChEBI" id="CHEBI:456216"/>
        <dbReference type="EC" id="2.7.12.1"/>
    </reaction>
</comment>
<keyword evidence="20" id="KW-1185">Reference proteome</keyword>
<evidence type="ECO:0000256" key="14">
    <source>
        <dbReference type="ARBA" id="ARBA00049308"/>
    </source>
</evidence>
<dbReference type="Gene3D" id="1.10.510.10">
    <property type="entry name" value="Transferase(Phosphotransferase) domain 1"/>
    <property type="match status" value="1"/>
</dbReference>
<evidence type="ECO:0000256" key="2">
    <source>
        <dbReference type="ARBA" id="ARBA00013203"/>
    </source>
</evidence>
<keyword evidence="3" id="KW-0963">Cytoplasm</keyword>
<dbReference type="OrthoDB" id="122279at2759"/>
<evidence type="ECO:0000256" key="13">
    <source>
        <dbReference type="ARBA" id="ARBA00049003"/>
    </source>
</evidence>
<dbReference type="InterPro" id="IPR011009">
    <property type="entry name" value="Kinase-like_dom_sf"/>
</dbReference>
<dbReference type="Proteomes" id="UP000276133">
    <property type="component" value="Unassembled WGS sequence"/>
</dbReference>
<evidence type="ECO:0000256" key="3">
    <source>
        <dbReference type="ARBA" id="ARBA00022490"/>
    </source>
</evidence>
<feature type="coiled-coil region" evidence="17">
    <location>
        <begin position="442"/>
        <end position="469"/>
    </location>
</feature>
<dbReference type="PANTHER" id="PTHR46392">
    <property type="entry name" value="DUAL SERINE/THREONINE AND TYROSINE PROTEIN KINASE"/>
    <property type="match status" value="1"/>
</dbReference>
<gene>
    <name evidence="19" type="ORF">BpHYR1_030839</name>
</gene>
<organism evidence="19 20">
    <name type="scientific">Brachionus plicatilis</name>
    <name type="common">Marine rotifer</name>
    <name type="synonym">Brachionus muelleri</name>
    <dbReference type="NCBI Taxonomy" id="10195"/>
    <lineage>
        <taxon>Eukaryota</taxon>
        <taxon>Metazoa</taxon>
        <taxon>Spiralia</taxon>
        <taxon>Gnathifera</taxon>
        <taxon>Rotifera</taxon>
        <taxon>Eurotatoria</taxon>
        <taxon>Monogononta</taxon>
        <taxon>Pseudotrocha</taxon>
        <taxon>Ploima</taxon>
        <taxon>Brachionidae</taxon>
        <taxon>Brachionus</taxon>
    </lineage>
</organism>
<proteinExistence type="predicted"/>
<evidence type="ECO:0000256" key="1">
    <source>
        <dbReference type="ARBA" id="ARBA00004496"/>
    </source>
</evidence>
<dbReference type="Pfam" id="PF00069">
    <property type="entry name" value="Pkinase"/>
    <property type="match status" value="1"/>
</dbReference>
<dbReference type="SMART" id="SM00220">
    <property type="entry name" value="S_TKc"/>
    <property type="match status" value="1"/>
</dbReference>
<evidence type="ECO:0000313" key="20">
    <source>
        <dbReference type="Proteomes" id="UP000276133"/>
    </source>
</evidence>
<dbReference type="InterPro" id="IPR051302">
    <property type="entry name" value="Dual_SerThr-Tyr_Kinase"/>
</dbReference>
<dbReference type="GO" id="GO:0045743">
    <property type="term" value="P:positive regulation of fibroblast growth factor receptor signaling pathway"/>
    <property type="evidence" value="ECO:0007669"/>
    <property type="project" value="TreeGrafter"/>
</dbReference>
<dbReference type="PROSITE" id="PS00107">
    <property type="entry name" value="PROTEIN_KINASE_ATP"/>
    <property type="match status" value="1"/>
</dbReference>
<dbReference type="EMBL" id="REGN01007676">
    <property type="protein sequence ID" value="RNA05536.1"/>
    <property type="molecule type" value="Genomic_DNA"/>
</dbReference>
<dbReference type="InterPro" id="IPR000719">
    <property type="entry name" value="Prot_kinase_dom"/>
</dbReference>
<evidence type="ECO:0000256" key="5">
    <source>
        <dbReference type="ARBA" id="ARBA00022679"/>
    </source>
</evidence>
<reference evidence="19 20" key="1">
    <citation type="journal article" date="2018" name="Sci. Rep.">
        <title>Genomic signatures of local adaptation to the degree of environmental predictability in rotifers.</title>
        <authorList>
            <person name="Franch-Gras L."/>
            <person name="Hahn C."/>
            <person name="Garcia-Roger E.M."/>
            <person name="Carmona M.J."/>
            <person name="Serra M."/>
            <person name="Gomez A."/>
        </authorList>
    </citation>
    <scope>NUCLEOTIDE SEQUENCE [LARGE SCALE GENOMIC DNA]</scope>
    <source>
        <strain evidence="19">HYR1</strain>
    </source>
</reference>
<evidence type="ECO:0000256" key="17">
    <source>
        <dbReference type="SAM" id="Coils"/>
    </source>
</evidence>
<evidence type="ECO:0000313" key="19">
    <source>
        <dbReference type="EMBL" id="RNA05536.1"/>
    </source>
</evidence>
<dbReference type="STRING" id="10195.A0A3M7Q254"/>
<dbReference type="GO" id="GO:0043066">
    <property type="term" value="P:negative regulation of apoptotic process"/>
    <property type="evidence" value="ECO:0007669"/>
    <property type="project" value="TreeGrafter"/>
</dbReference>
<protein>
    <recommendedName>
        <fullName evidence="10">Dual serine/threonine and tyrosine protein kinase</fullName>
        <ecNumber evidence="2">2.7.12.1</ecNumber>
    </recommendedName>
    <alternativeName>
        <fullName evidence="12">Dusty protein kinase</fullName>
    </alternativeName>
    <alternativeName>
        <fullName evidence="11">Receptor-interacting serine/threonine-protein kinase 5</fullName>
    </alternativeName>
</protein>
<keyword evidence="9" id="KW-0829">Tyrosine-protein kinase</keyword>
<dbReference type="InterPro" id="IPR008271">
    <property type="entry name" value="Ser/Thr_kinase_AS"/>
</dbReference>
<name>A0A3M7Q254_BRAPC</name>
<keyword evidence="5" id="KW-0808">Transferase</keyword>
<dbReference type="GO" id="GO:0005737">
    <property type="term" value="C:cytoplasm"/>
    <property type="evidence" value="ECO:0007669"/>
    <property type="project" value="UniProtKB-SubCell"/>
</dbReference>
<dbReference type="PROSITE" id="PS00108">
    <property type="entry name" value="PROTEIN_KINASE_ST"/>
    <property type="match status" value="1"/>
</dbReference>
<evidence type="ECO:0000256" key="8">
    <source>
        <dbReference type="ARBA" id="ARBA00022840"/>
    </source>
</evidence>
<comment type="catalytic activity">
    <reaction evidence="15">
        <text>L-tyrosyl-[protein] + ATP = O-phospho-L-tyrosyl-[protein] + ADP + H(+)</text>
        <dbReference type="Rhea" id="RHEA:10596"/>
        <dbReference type="Rhea" id="RHEA-COMP:10136"/>
        <dbReference type="Rhea" id="RHEA-COMP:20101"/>
        <dbReference type="ChEBI" id="CHEBI:15378"/>
        <dbReference type="ChEBI" id="CHEBI:30616"/>
        <dbReference type="ChEBI" id="CHEBI:46858"/>
        <dbReference type="ChEBI" id="CHEBI:61978"/>
        <dbReference type="ChEBI" id="CHEBI:456216"/>
        <dbReference type="EC" id="2.7.12.1"/>
    </reaction>
</comment>
<accession>A0A3M7Q254</accession>
<evidence type="ECO:0000256" key="6">
    <source>
        <dbReference type="ARBA" id="ARBA00022741"/>
    </source>
</evidence>
<sequence>MSSAKSQNLFTEIKKYFKTVNQLNILLKETNNACKDTKILQQPTHLPENIQLNEDDENFLKSLKSKKICLVVFGQNELARALIVNELLSRYLLPFQIEPPQTDQKWRFIRIKHGKMPSYSYQLVDSDFEVMTSDSKQVTNPLSSPSSSTFTLSLEDVQIEDTLSQARINFERAETENQRQIALEQIKLAESNAENQAILEITLDQKLLEQNVEILIHNQSISQSSYDKLTHNSMVIYIYSIIDAELHQADLAELAQMEKNFKNEPIFFVKIPQCDKYVLNHGSSINLMSSSSPSQHQQQLKQANNFLKYLHNSSQSHMHNSLAIFGQLYNFKNFNIVPSGSSSPGDNEYFDLTMFQGSSPLSLLAFNFESEFCEKWHLFLPNFVNFLKRYLELFLVRGTKILFKFHEECLKQFINFAFEVARDMMVTPRKIEYARDKEHVLFESLNALASIKQEELKNLINNAIETNRESILEAVKKFEFNELDVELVQEASEQESVYTTVKYARDYKKCSSQIQELVINKLNGAISQKLTESVQMLKENYYGTLKRCLLNLEDSNSQTSSEQSSASVSDALQQILNSAYKVDVNLSGSTNILKMFLQKMKELVKNMPWSWSPRLDDEWKVSIANNMLDNLSESKLAKILCNQMKDKLRISHSQFTYSLKLLEAKHAGRLEKNEENQSLIRKVLAPKFAKLGLESTSLEDYVLYGFPTLGKEIGRGQYGVVYSCQKWGKYENLAVKSVVPPDEKHWNDLALEFHYTKQIADHDRIVRLIGSVIDYTYGNGNSPAVLLIMEAMKRDLYQALKSGLDWKARLQISIDVVEGIRYLHGLGLIHRDIKLKNVLLDSINRAKITDLGFCKPNAMISGSIVGTPVHMCPKMFDAKYDNSVDIYAFGILFWYICAGSVSLPKNFEQCSTKDDLWSSVKRGVRPERLAHFDQDCWNLMEMCWHHEPKSRPHIGEVAIHLDIIKKKYLS</sequence>
<evidence type="ECO:0000256" key="4">
    <source>
        <dbReference type="ARBA" id="ARBA00022527"/>
    </source>
</evidence>
<dbReference type="GO" id="GO:0005524">
    <property type="term" value="F:ATP binding"/>
    <property type="evidence" value="ECO:0007669"/>
    <property type="project" value="UniProtKB-UniRule"/>
</dbReference>
<dbReference type="GO" id="GO:0004713">
    <property type="term" value="F:protein tyrosine kinase activity"/>
    <property type="evidence" value="ECO:0007669"/>
    <property type="project" value="UniProtKB-KW"/>
</dbReference>
<comment type="caution">
    <text evidence="19">The sequence shown here is derived from an EMBL/GenBank/DDBJ whole genome shotgun (WGS) entry which is preliminary data.</text>
</comment>
<dbReference type="PANTHER" id="PTHR46392:SF1">
    <property type="entry name" value="DUAL SERINE_THREONINE AND TYROSINE PROTEIN KINASE"/>
    <property type="match status" value="1"/>
</dbReference>
<evidence type="ECO:0000256" key="16">
    <source>
        <dbReference type="PROSITE-ProRule" id="PRU10141"/>
    </source>
</evidence>
<dbReference type="SUPFAM" id="SSF56112">
    <property type="entry name" value="Protein kinase-like (PK-like)"/>
    <property type="match status" value="1"/>
</dbReference>
<keyword evidence="7 19" id="KW-0418">Kinase</keyword>
<keyword evidence="6 16" id="KW-0547">Nucleotide-binding</keyword>
<dbReference type="GO" id="GO:0070374">
    <property type="term" value="P:positive regulation of ERK1 and ERK2 cascade"/>
    <property type="evidence" value="ECO:0007669"/>
    <property type="project" value="TreeGrafter"/>
</dbReference>
<evidence type="ECO:0000256" key="11">
    <source>
        <dbReference type="ARBA" id="ARBA00041268"/>
    </source>
</evidence>
<feature type="binding site" evidence="16">
    <location>
        <position position="736"/>
    </location>
    <ligand>
        <name>ATP</name>
        <dbReference type="ChEBI" id="CHEBI:30616"/>
    </ligand>
</feature>
<dbReference type="PROSITE" id="PS50011">
    <property type="entry name" value="PROTEIN_KINASE_DOM"/>
    <property type="match status" value="1"/>
</dbReference>
<evidence type="ECO:0000259" key="18">
    <source>
        <dbReference type="PROSITE" id="PS50011"/>
    </source>
</evidence>
<dbReference type="GO" id="GO:0004674">
    <property type="term" value="F:protein serine/threonine kinase activity"/>
    <property type="evidence" value="ECO:0007669"/>
    <property type="project" value="UniProtKB-KW"/>
</dbReference>
<dbReference type="GO" id="GO:0044344">
    <property type="term" value="P:cellular response to fibroblast growth factor stimulus"/>
    <property type="evidence" value="ECO:0007669"/>
    <property type="project" value="TreeGrafter"/>
</dbReference>
<evidence type="ECO:0000256" key="7">
    <source>
        <dbReference type="ARBA" id="ARBA00022777"/>
    </source>
</evidence>
<evidence type="ECO:0000256" key="12">
    <source>
        <dbReference type="ARBA" id="ARBA00042638"/>
    </source>
</evidence>